<accession>A0A0E2ZL21</accession>
<name>A0A0E2ZL21_9GAMM</name>
<organism evidence="7 8">
    <name type="scientific">Nitrosococcus oceani C-27</name>
    <dbReference type="NCBI Taxonomy" id="314279"/>
    <lineage>
        <taxon>Bacteria</taxon>
        <taxon>Pseudomonadati</taxon>
        <taxon>Pseudomonadota</taxon>
        <taxon>Gammaproteobacteria</taxon>
        <taxon>Chromatiales</taxon>
        <taxon>Chromatiaceae</taxon>
        <taxon>Nitrosococcus</taxon>
    </lineage>
</organism>
<feature type="transmembrane region" description="Helical" evidence="6">
    <location>
        <begin position="47"/>
        <end position="64"/>
    </location>
</feature>
<protein>
    <submittedName>
        <fullName evidence="7">Membrane protein</fullName>
    </submittedName>
</protein>
<comment type="subcellular location">
    <subcellularLocation>
        <location evidence="1">Membrane</location>
        <topology evidence="1">Multi-pass membrane protein</topology>
    </subcellularLocation>
</comment>
<evidence type="ECO:0000256" key="5">
    <source>
        <dbReference type="ARBA" id="ARBA00023136"/>
    </source>
</evidence>
<reference evidence="7 8" key="1">
    <citation type="submission" date="2014-07" db="EMBL/GenBank/DDBJ databases">
        <title>Comparative analysis of Nitrosococcus oceani genome inventories of strains from Pacific and Atlantic gyres.</title>
        <authorList>
            <person name="Lim C.K."/>
            <person name="Wang L."/>
            <person name="Sayavedra-Soto L.A."/>
            <person name="Klotz M.G."/>
        </authorList>
    </citation>
    <scope>NUCLEOTIDE SEQUENCE [LARGE SCALE GENOMIC DNA]</scope>
    <source>
        <strain evidence="7 8">C-27</strain>
    </source>
</reference>
<keyword evidence="4 6" id="KW-1133">Transmembrane helix</keyword>
<evidence type="ECO:0000256" key="4">
    <source>
        <dbReference type="ARBA" id="ARBA00022989"/>
    </source>
</evidence>
<dbReference type="EMBL" id="JPGN01000067">
    <property type="protein sequence ID" value="KFI19022.1"/>
    <property type="molecule type" value="Genomic_DNA"/>
</dbReference>
<dbReference type="Pfam" id="PF04241">
    <property type="entry name" value="DUF423"/>
    <property type="match status" value="1"/>
</dbReference>
<comment type="caution">
    <text evidence="7">The sequence shown here is derived from an EMBL/GenBank/DDBJ whole genome shotgun (WGS) entry which is preliminary data.</text>
</comment>
<feature type="transmembrane region" description="Helical" evidence="6">
    <location>
        <begin position="97"/>
        <end position="121"/>
    </location>
</feature>
<evidence type="ECO:0000256" key="6">
    <source>
        <dbReference type="SAM" id="Phobius"/>
    </source>
</evidence>
<dbReference type="Proteomes" id="UP000028839">
    <property type="component" value="Unassembled WGS sequence"/>
</dbReference>
<gene>
    <name evidence="7" type="ORF">IB75_11075</name>
</gene>
<sequence length="124" mass="13028">MAKFLISTGAFIAALGIAFGAFGAHGLRAKLEPRMLEVWQTGVEYHMYHALGLILIGMISHWLGSSALIKWSGGLMLAGILLFSGSLYVLALTGAGWLGAIAPLGGSSFIIAWILLAVALLRTS</sequence>
<dbReference type="GO" id="GO:0005886">
    <property type="term" value="C:plasma membrane"/>
    <property type="evidence" value="ECO:0007669"/>
    <property type="project" value="TreeGrafter"/>
</dbReference>
<comment type="similarity">
    <text evidence="2">Belongs to the UPF0382 family.</text>
</comment>
<dbReference type="PANTHER" id="PTHR43461:SF1">
    <property type="entry name" value="TRANSMEMBRANE PROTEIN 256"/>
    <property type="match status" value="1"/>
</dbReference>
<dbReference type="InterPro" id="IPR006696">
    <property type="entry name" value="DUF423"/>
</dbReference>
<dbReference type="HOGENOM" id="CLU_096548_3_3_6"/>
<evidence type="ECO:0000256" key="1">
    <source>
        <dbReference type="ARBA" id="ARBA00004141"/>
    </source>
</evidence>
<evidence type="ECO:0000313" key="7">
    <source>
        <dbReference type="EMBL" id="KFI19022.1"/>
    </source>
</evidence>
<keyword evidence="3 6" id="KW-0812">Transmembrane</keyword>
<dbReference type="PANTHER" id="PTHR43461">
    <property type="entry name" value="TRANSMEMBRANE PROTEIN 256"/>
    <property type="match status" value="1"/>
</dbReference>
<feature type="transmembrane region" description="Helical" evidence="6">
    <location>
        <begin position="71"/>
        <end position="91"/>
    </location>
</feature>
<proteinExistence type="inferred from homology"/>
<dbReference type="AlphaFoldDB" id="A0A0E2ZL21"/>
<evidence type="ECO:0000256" key="3">
    <source>
        <dbReference type="ARBA" id="ARBA00022692"/>
    </source>
</evidence>
<evidence type="ECO:0000256" key="2">
    <source>
        <dbReference type="ARBA" id="ARBA00009694"/>
    </source>
</evidence>
<evidence type="ECO:0000313" key="8">
    <source>
        <dbReference type="Proteomes" id="UP000028839"/>
    </source>
</evidence>
<keyword evidence="5 6" id="KW-0472">Membrane</keyword>